<dbReference type="RefSeq" id="WP_012827860.1">
    <property type="nucleotide sequence ID" value="NC_013440.1"/>
</dbReference>
<name>D0LN75_HALO1</name>
<dbReference type="KEGG" id="hoh:Hoch_2723"/>
<feature type="domain" description="ABC1 atypical kinase-like" evidence="2">
    <location>
        <begin position="106"/>
        <end position="348"/>
    </location>
</feature>
<evidence type="ECO:0000256" key="1">
    <source>
        <dbReference type="ARBA" id="ARBA00009670"/>
    </source>
</evidence>
<dbReference type="PANTHER" id="PTHR10566">
    <property type="entry name" value="CHAPERONE-ACTIVITY OF BC1 COMPLEX CABC1 -RELATED"/>
    <property type="match status" value="1"/>
</dbReference>
<dbReference type="AlphaFoldDB" id="D0LN75"/>
<dbReference type="InterPro" id="IPR004147">
    <property type="entry name" value="ABC1_dom"/>
</dbReference>
<keyword evidence="4" id="KW-1185">Reference proteome</keyword>
<dbReference type="CDD" id="cd05121">
    <property type="entry name" value="ABC1_ADCK3-like"/>
    <property type="match status" value="1"/>
</dbReference>
<evidence type="ECO:0000259" key="2">
    <source>
        <dbReference type="Pfam" id="PF03109"/>
    </source>
</evidence>
<dbReference type="InterPro" id="IPR011009">
    <property type="entry name" value="Kinase-like_dom_sf"/>
</dbReference>
<dbReference type="InterPro" id="IPR050154">
    <property type="entry name" value="UbiB_kinase"/>
</dbReference>
<dbReference type="OrthoDB" id="9795390at2"/>
<dbReference type="STRING" id="502025.Hoch_2723"/>
<dbReference type="PANTHER" id="PTHR10566:SF113">
    <property type="entry name" value="PROTEIN ACTIVITY OF BC1 COMPLEX KINASE 7, CHLOROPLASTIC"/>
    <property type="match status" value="1"/>
</dbReference>
<organism evidence="3 4">
    <name type="scientific">Haliangium ochraceum (strain DSM 14365 / JCM 11303 / SMP-2)</name>
    <dbReference type="NCBI Taxonomy" id="502025"/>
    <lineage>
        <taxon>Bacteria</taxon>
        <taxon>Pseudomonadati</taxon>
        <taxon>Myxococcota</taxon>
        <taxon>Polyangia</taxon>
        <taxon>Haliangiales</taxon>
        <taxon>Kofleriaceae</taxon>
        <taxon>Haliangium</taxon>
    </lineage>
</organism>
<protein>
    <submittedName>
        <fullName evidence="3">ABC-1 domain protein</fullName>
    </submittedName>
</protein>
<dbReference type="Pfam" id="PF03109">
    <property type="entry name" value="ABC1"/>
    <property type="match status" value="1"/>
</dbReference>
<dbReference type="HOGENOM" id="CLU_006533_0_1_7"/>
<reference evidence="3 4" key="1">
    <citation type="journal article" date="2010" name="Stand. Genomic Sci.">
        <title>Complete genome sequence of Haliangium ochraceum type strain (SMP-2).</title>
        <authorList>
            <consortium name="US DOE Joint Genome Institute (JGI-PGF)"/>
            <person name="Ivanova N."/>
            <person name="Daum C."/>
            <person name="Lang E."/>
            <person name="Abt B."/>
            <person name="Kopitz M."/>
            <person name="Saunders E."/>
            <person name="Lapidus A."/>
            <person name="Lucas S."/>
            <person name="Glavina Del Rio T."/>
            <person name="Nolan M."/>
            <person name="Tice H."/>
            <person name="Copeland A."/>
            <person name="Cheng J.F."/>
            <person name="Chen F."/>
            <person name="Bruce D."/>
            <person name="Goodwin L."/>
            <person name="Pitluck S."/>
            <person name="Mavromatis K."/>
            <person name="Pati A."/>
            <person name="Mikhailova N."/>
            <person name="Chen A."/>
            <person name="Palaniappan K."/>
            <person name="Land M."/>
            <person name="Hauser L."/>
            <person name="Chang Y.J."/>
            <person name="Jeffries C.D."/>
            <person name="Detter J.C."/>
            <person name="Brettin T."/>
            <person name="Rohde M."/>
            <person name="Goker M."/>
            <person name="Bristow J."/>
            <person name="Markowitz V."/>
            <person name="Eisen J.A."/>
            <person name="Hugenholtz P."/>
            <person name="Kyrpides N.C."/>
            <person name="Klenk H.P."/>
        </authorList>
    </citation>
    <scope>NUCLEOTIDE SEQUENCE [LARGE SCALE GENOMIC DNA]</scope>
    <source>
        <strain evidence="4">DSM 14365 / CIP 107738 / JCM 11303 / AJ 13395 / SMP-2</strain>
    </source>
</reference>
<sequence>MLWYLLIGSALGAIALTLLMPTTRRVWSFYLTALRYLGLWLLDRAGVRSARARAGVAEDVPLRAPLLLRRFCEDMGPSYIKLAQLLASSGGVVPEPYVREFQACLDRVRPFRFSEVRELLRSDLGDDEAADLADIDPEPLASASIAQVHSARLRDGTDVVIKVQRPGIAQSLDADVQLMRVVARLAQMVPALALVNPVGIVEDFAATVAEELDFRREAHNLDRFNDIMRQLGQSRVRAPVPQWKYTTRRVLVMQRFFGVRVDAVDEIARRDIDPEETLLIGMRAWFQSVLLHGFFHGDVHAGNLMLLDDNDLGFLDFGIVGRLSEHQRRQVADCLIALSTGNYRQLADVLAEMCELELSSEKRDAIARDLEAVYAPLQTLSFSEVQYAQILPQVQRVARRYDMSLPRAFVLITKQILYFDRYAKLLAPQLNVFTDPRLLAAVAMDLQTAQAARAQAGGPGERTL</sequence>
<gene>
    <name evidence="3" type="ordered locus">Hoch_2723</name>
</gene>
<dbReference type="EMBL" id="CP001804">
    <property type="protein sequence ID" value="ACY15252.1"/>
    <property type="molecule type" value="Genomic_DNA"/>
</dbReference>
<evidence type="ECO:0000313" key="3">
    <source>
        <dbReference type="EMBL" id="ACY15252.1"/>
    </source>
</evidence>
<dbReference type="Proteomes" id="UP000001880">
    <property type="component" value="Chromosome"/>
</dbReference>
<accession>D0LN75</accession>
<evidence type="ECO:0000313" key="4">
    <source>
        <dbReference type="Proteomes" id="UP000001880"/>
    </source>
</evidence>
<dbReference type="SUPFAM" id="SSF56112">
    <property type="entry name" value="Protein kinase-like (PK-like)"/>
    <property type="match status" value="1"/>
</dbReference>
<comment type="similarity">
    <text evidence="1">Belongs to the protein kinase superfamily. ADCK protein kinase family.</text>
</comment>
<proteinExistence type="inferred from homology"/>
<dbReference type="eggNOG" id="COG0661">
    <property type="taxonomic scope" value="Bacteria"/>
</dbReference>